<feature type="compositionally biased region" description="Basic residues" evidence="1">
    <location>
        <begin position="173"/>
        <end position="184"/>
    </location>
</feature>
<feature type="compositionally biased region" description="Low complexity" evidence="1">
    <location>
        <begin position="56"/>
        <end position="65"/>
    </location>
</feature>
<accession>A0A9P4HYB3</accession>
<dbReference type="EMBL" id="ML978716">
    <property type="protein sequence ID" value="KAF2088647.1"/>
    <property type="molecule type" value="Genomic_DNA"/>
</dbReference>
<feature type="compositionally biased region" description="Acidic residues" evidence="1">
    <location>
        <begin position="104"/>
        <end position="116"/>
    </location>
</feature>
<sequence length="613" mass="68722">MAFQQPQRPRAARPLSFSTPAQQQVEPQPVSSPQRKRPLEDSEEWVLFSPSQAPSTTRTHTTSTERTPRTAGLSRLSDFGSLDTAARSDQDDVDDDLTCHGSDPEDDGEEELDSLDDGLHAFHEPSEQGDVARMDDSGQTVQFPTHDGLGTFQVSSSAVQEQMWQFERYNASSRRKHQRRRSSVQRRLDALEDAEERSEQSERRQRIERWRLEQSRALLEEIERETRRRRRMSRASLASTSRTGSNIPESASAVPTSVDEVKGEDSESPEGEGFWQRFTRRVIRDLMGIDENLLSVIFGESLPHDALFASDPKGPAVQQQDKDLPSAPAESWEHRVLERIARELGILVHQLSEHPGAFSTYLRTQETPAYAGLNTSSTLPTISDTLSTIPEPLTTSTHTPSAIFAPTATHHPPPTQPYSDASLWGIEEEPERIPSPSPSPATAATAAAATQEREYWERDLDVKMVFTFLRDRFSSRPTSPTPVSEQQQQQQQQQQLPTRRDSAAPTPFTAGPSTSPKQHQRAQLIRQHHPLVSRNLPTASSSSPPSQHRRRSVDFRHLPQPQTQTLTQQPARLTSTALRRSQRMSGSAGGSSCASQSTRRTYFSVLFFGHDYD</sequence>
<feature type="compositionally biased region" description="Low complexity" evidence="1">
    <location>
        <begin position="234"/>
        <end position="243"/>
    </location>
</feature>
<feature type="region of interest" description="Disordered" evidence="1">
    <location>
        <begin position="169"/>
        <end position="206"/>
    </location>
</feature>
<evidence type="ECO:0000313" key="3">
    <source>
        <dbReference type="Proteomes" id="UP000799776"/>
    </source>
</evidence>
<feature type="region of interest" description="Disordered" evidence="1">
    <location>
        <begin position="221"/>
        <end position="272"/>
    </location>
</feature>
<dbReference type="OrthoDB" id="5402147at2759"/>
<feature type="compositionally biased region" description="Polar residues" evidence="1">
    <location>
        <begin position="244"/>
        <end position="255"/>
    </location>
</feature>
<name>A0A9P4HYB3_9PEZI</name>
<feature type="region of interest" description="Disordered" evidence="1">
    <location>
        <begin position="473"/>
        <end position="595"/>
    </location>
</feature>
<evidence type="ECO:0000313" key="2">
    <source>
        <dbReference type="EMBL" id="KAF2088647.1"/>
    </source>
</evidence>
<organism evidence="2 3">
    <name type="scientific">Saccharata proteae CBS 121410</name>
    <dbReference type="NCBI Taxonomy" id="1314787"/>
    <lineage>
        <taxon>Eukaryota</taxon>
        <taxon>Fungi</taxon>
        <taxon>Dikarya</taxon>
        <taxon>Ascomycota</taxon>
        <taxon>Pezizomycotina</taxon>
        <taxon>Dothideomycetes</taxon>
        <taxon>Dothideomycetes incertae sedis</taxon>
        <taxon>Botryosphaeriales</taxon>
        <taxon>Saccharataceae</taxon>
        <taxon>Saccharata</taxon>
    </lineage>
</organism>
<feature type="compositionally biased region" description="Low complexity" evidence="1">
    <location>
        <begin position="558"/>
        <end position="570"/>
    </location>
</feature>
<feature type="compositionally biased region" description="Basic and acidic residues" evidence="1">
    <location>
        <begin position="117"/>
        <end position="136"/>
    </location>
</feature>
<feature type="region of interest" description="Disordered" evidence="1">
    <location>
        <begin position="1"/>
        <end position="150"/>
    </location>
</feature>
<feature type="compositionally biased region" description="Polar residues" evidence="1">
    <location>
        <begin position="475"/>
        <end position="485"/>
    </location>
</feature>
<comment type="caution">
    <text evidence="2">The sequence shown here is derived from an EMBL/GenBank/DDBJ whole genome shotgun (WGS) entry which is preliminary data.</text>
</comment>
<gene>
    <name evidence="2" type="ORF">K490DRAFT_56040</name>
</gene>
<feature type="region of interest" description="Disordered" evidence="1">
    <location>
        <begin position="309"/>
        <end position="330"/>
    </location>
</feature>
<feature type="compositionally biased region" description="Low complexity" evidence="1">
    <location>
        <begin position="486"/>
        <end position="495"/>
    </location>
</feature>
<feature type="compositionally biased region" description="Low complexity" evidence="1">
    <location>
        <begin position="440"/>
        <end position="450"/>
    </location>
</feature>
<feature type="region of interest" description="Disordered" evidence="1">
    <location>
        <begin position="397"/>
        <end position="452"/>
    </location>
</feature>
<dbReference type="AlphaFoldDB" id="A0A9P4HYB3"/>
<evidence type="ECO:0000256" key="1">
    <source>
        <dbReference type="SAM" id="MobiDB-lite"/>
    </source>
</evidence>
<dbReference type="Proteomes" id="UP000799776">
    <property type="component" value="Unassembled WGS sequence"/>
</dbReference>
<protein>
    <submittedName>
        <fullName evidence="2">Uncharacterized protein</fullName>
    </submittedName>
</protein>
<proteinExistence type="predicted"/>
<feature type="compositionally biased region" description="Basic and acidic residues" evidence="1">
    <location>
        <begin position="197"/>
        <end position="206"/>
    </location>
</feature>
<reference evidence="2" key="1">
    <citation type="journal article" date="2020" name="Stud. Mycol.">
        <title>101 Dothideomycetes genomes: a test case for predicting lifestyles and emergence of pathogens.</title>
        <authorList>
            <person name="Haridas S."/>
            <person name="Albert R."/>
            <person name="Binder M."/>
            <person name="Bloem J."/>
            <person name="Labutti K."/>
            <person name="Salamov A."/>
            <person name="Andreopoulos B."/>
            <person name="Baker S."/>
            <person name="Barry K."/>
            <person name="Bills G."/>
            <person name="Bluhm B."/>
            <person name="Cannon C."/>
            <person name="Castanera R."/>
            <person name="Culley D."/>
            <person name="Daum C."/>
            <person name="Ezra D."/>
            <person name="Gonzalez J."/>
            <person name="Henrissat B."/>
            <person name="Kuo A."/>
            <person name="Liang C."/>
            <person name="Lipzen A."/>
            <person name="Lutzoni F."/>
            <person name="Magnuson J."/>
            <person name="Mondo S."/>
            <person name="Nolan M."/>
            <person name="Ohm R."/>
            <person name="Pangilinan J."/>
            <person name="Park H.-J."/>
            <person name="Ramirez L."/>
            <person name="Alfaro M."/>
            <person name="Sun H."/>
            <person name="Tritt A."/>
            <person name="Yoshinaga Y."/>
            <person name="Zwiers L.-H."/>
            <person name="Turgeon B."/>
            <person name="Goodwin S."/>
            <person name="Spatafora J."/>
            <person name="Crous P."/>
            <person name="Grigoriev I."/>
        </authorList>
    </citation>
    <scope>NUCLEOTIDE SEQUENCE</scope>
    <source>
        <strain evidence="2">CBS 121410</strain>
    </source>
</reference>
<feature type="compositionally biased region" description="Low complexity" evidence="1">
    <location>
        <begin position="20"/>
        <end position="33"/>
    </location>
</feature>
<keyword evidence="3" id="KW-1185">Reference proteome</keyword>